<dbReference type="OMA" id="EHAMERT"/>
<keyword evidence="4" id="KW-1185">Reference proteome</keyword>
<feature type="transmembrane region" description="Helical" evidence="2">
    <location>
        <begin position="501"/>
        <end position="523"/>
    </location>
</feature>
<dbReference type="EMBL" id="AAYY01000001">
    <property type="protein sequence ID" value="EDP45519.1"/>
    <property type="molecule type" value="Genomic_DNA"/>
</dbReference>
<proteinExistence type="predicted"/>
<sequence length="663" mass="75415">MSLNVVHPGFGAQDPQVDSGWHESHVQFDPNSYERVQAEHIPSDDVGEKHKGARVHHDVFHLVHGKKAADGKVSRHIHEHGFDVPVKIAHLFKRPVVRQWIHEGSVYREQDERIPSRFELFFDLMFVGIAHLVAENATSEATGFNVLKFVLEYFPTWSVWMDVRTFLNVSGTDDVKERVGLLAYMILLNGYSANAAALQITQAGTPEQLGLSTDTGHLMQHNARRLFSSLEGESCKEKECLEYYVGNGYWLENGYEGAIHAAIAFYLVLRLVRILLYVYYGWALPNFRLSMWTNASIRAIVSVIYIPLLFVWSAPLIICLMFVGMALEMMNSFMVHYVVRVFNYLIRKRSGKPLFIPALSLEHAMERTIQFVIVATGEMIISSTYAASRHHGLTEKFGRSSLGICCAFFIIWLYYDADSSRTFQHAFRRHAITSALFSALHFPLTAALILLGASLTRLVELERESSGYLWFWSGSCATFLGIVGVLALLHRNLDRHSSTVLPRWFRILLRFVIALIVLFLPLMRDSWKTIDFLGVNTALLFSLVCFETITKLGAVGRRYDPYGSQLVHNAKPRSEAKNDPVMSNEIQKARQRLEEMGAVYKPKRQDDPFGFSNRLQLKRELSWHPYEGLTLAETGEEDVGMEGELGHLQVKELSAGQRWAYCT</sequence>
<keyword evidence="2" id="KW-1133">Transmembrane helix</keyword>
<dbReference type="STRING" id="425265.A8PU06"/>
<accession>A8PU06</accession>
<dbReference type="PANTHER" id="PTHR36840:SF1">
    <property type="entry name" value="BLL5714 PROTEIN"/>
    <property type="match status" value="1"/>
</dbReference>
<comment type="caution">
    <text evidence="3">The sequence shown here is derived from an EMBL/GenBank/DDBJ whole genome shotgun (WGS) entry which is preliminary data.</text>
</comment>
<organism evidence="3 4">
    <name type="scientific">Malassezia globosa (strain ATCC MYA-4612 / CBS 7966)</name>
    <name type="common">Dandruff-associated fungus</name>
    <dbReference type="NCBI Taxonomy" id="425265"/>
    <lineage>
        <taxon>Eukaryota</taxon>
        <taxon>Fungi</taxon>
        <taxon>Dikarya</taxon>
        <taxon>Basidiomycota</taxon>
        <taxon>Ustilaginomycotina</taxon>
        <taxon>Malasseziomycetes</taxon>
        <taxon>Malasseziales</taxon>
        <taxon>Malasseziaceae</taxon>
        <taxon>Malassezia</taxon>
    </lineage>
</organism>
<feature type="transmembrane region" description="Helical" evidence="2">
    <location>
        <begin position="468"/>
        <end position="489"/>
    </location>
</feature>
<evidence type="ECO:0000256" key="1">
    <source>
        <dbReference type="SAM" id="MobiDB-lite"/>
    </source>
</evidence>
<dbReference type="InterPro" id="IPR010640">
    <property type="entry name" value="Low_temperature_requirement_A"/>
</dbReference>
<dbReference type="RefSeq" id="XP_001732733.1">
    <property type="nucleotide sequence ID" value="XM_001732681.1"/>
</dbReference>
<dbReference type="GeneID" id="5857039"/>
<keyword evidence="2" id="KW-0472">Membrane</keyword>
<feature type="transmembrane region" description="Helical" evidence="2">
    <location>
        <begin position="397"/>
        <end position="415"/>
    </location>
</feature>
<feature type="transmembrane region" description="Helical" evidence="2">
    <location>
        <begin position="435"/>
        <end position="456"/>
    </location>
</feature>
<keyword evidence="2" id="KW-0812">Transmembrane</keyword>
<dbReference type="InParanoid" id="A8PU06"/>
<dbReference type="PANTHER" id="PTHR36840">
    <property type="entry name" value="BLL5714 PROTEIN"/>
    <property type="match status" value="1"/>
</dbReference>
<name>A8PU06_MALGO</name>
<feature type="transmembrane region" description="Helical" evidence="2">
    <location>
        <begin position="529"/>
        <end position="549"/>
    </location>
</feature>
<feature type="region of interest" description="Disordered" evidence="1">
    <location>
        <begin position="1"/>
        <end position="24"/>
    </location>
</feature>
<dbReference type="Proteomes" id="UP000008837">
    <property type="component" value="Unassembled WGS sequence"/>
</dbReference>
<dbReference type="OrthoDB" id="191995at2759"/>
<evidence type="ECO:0000313" key="3">
    <source>
        <dbReference type="EMBL" id="EDP45519.1"/>
    </source>
</evidence>
<feature type="transmembrane region" description="Helical" evidence="2">
    <location>
        <begin position="263"/>
        <end position="282"/>
    </location>
</feature>
<feature type="transmembrane region" description="Helical" evidence="2">
    <location>
        <begin position="303"/>
        <end position="323"/>
    </location>
</feature>
<protein>
    <submittedName>
        <fullName evidence="3">Uncharacterized protein</fullName>
    </submittedName>
</protein>
<evidence type="ECO:0000256" key="2">
    <source>
        <dbReference type="SAM" id="Phobius"/>
    </source>
</evidence>
<dbReference type="Pfam" id="PF06772">
    <property type="entry name" value="LtrA"/>
    <property type="match status" value="2"/>
</dbReference>
<gene>
    <name evidence="3" type="ORF">MGL_0508</name>
</gene>
<dbReference type="VEuPathDB" id="FungiDB:MGL_0508"/>
<evidence type="ECO:0000313" key="4">
    <source>
        <dbReference type="Proteomes" id="UP000008837"/>
    </source>
</evidence>
<dbReference type="AlphaFoldDB" id="A8PU06"/>
<dbReference type="KEGG" id="mgl:MGL_0508"/>
<reference evidence="3 4" key="1">
    <citation type="journal article" date="2007" name="Proc. Natl. Acad. Sci. U.S.A.">
        <title>Dandruff-associated Malassezia genomes reveal convergent and divergent virulence traits shared with plant and human fungal pathogens.</title>
        <authorList>
            <person name="Xu J."/>
            <person name="Saunders C.W."/>
            <person name="Hu P."/>
            <person name="Grant R.A."/>
            <person name="Boekhout T."/>
            <person name="Kuramae E.E."/>
            <person name="Kronstad J.W."/>
            <person name="Deangelis Y.M."/>
            <person name="Reeder N.L."/>
            <person name="Johnstone K.R."/>
            <person name="Leland M."/>
            <person name="Fieno A.M."/>
            <person name="Begley W.M."/>
            <person name="Sun Y."/>
            <person name="Lacey M.P."/>
            <person name="Chaudhary T."/>
            <person name="Keough T."/>
            <person name="Chu L."/>
            <person name="Sears R."/>
            <person name="Yuan B."/>
            <person name="Dawson T.L.Jr."/>
        </authorList>
    </citation>
    <scope>NUCLEOTIDE SEQUENCE [LARGE SCALE GENOMIC DNA]</scope>
    <source>
        <strain evidence="4">ATCC MYA-4612 / CBS 7966</strain>
    </source>
</reference>